<dbReference type="PRINTS" id="PR00035">
    <property type="entry name" value="HTHGNTR"/>
</dbReference>
<dbReference type="PANTHER" id="PTHR43537">
    <property type="entry name" value="TRANSCRIPTIONAL REGULATOR, GNTR FAMILY"/>
    <property type="match status" value="1"/>
</dbReference>
<dbReference type="GO" id="GO:0043565">
    <property type="term" value="F:sequence-specific DNA binding"/>
    <property type="evidence" value="ECO:0007669"/>
    <property type="project" value="InterPro"/>
</dbReference>
<dbReference type="PROSITE" id="PS50949">
    <property type="entry name" value="HTH_GNTR"/>
    <property type="match status" value="1"/>
</dbReference>
<dbReference type="SMART" id="SM00345">
    <property type="entry name" value="HTH_GNTR"/>
    <property type="match status" value="1"/>
</dbReference>
<dbReference type="Pfam" id="PF07729">
    <property type="entry name" value="FCD"/>
    <property type="match status" value="1"/>
</dbReference>
<keyword evidence="2" id="KW-0238">DNA-binding</keyword>
<dbReference type="EMBL" id="AWSJ01000228">
    <property type="protein sequence ID" value="ERI08123.1"/>
    <property type="molecule type" value="Genomic_DNA"/>
</dbReference>
<keyword evidence="1" id="KW-0805">Transcription regulation</keyword>
<protein>
    <submittedName>
        <fullName evidence="5">Transcriptional regulator, GntR family</fullName>
    </submittedName>
</protein>
<dbReference type="AlphaFoldDB" id="U1X0S5"/>
<dbReference type="Pfam" id="PF00392">
    <property type="entry name" value="GntR"/>
    <property type="match status" value="1"/>
</dbReference>
<dbReference type="SMART" id="SM00895">
    <property type="entry name" value="FCD"/>
    <property type="match status" value="1"/>
</dbReference>
<feature type="domain" description="HTH gntR-type" evidence="4">
    <location>
        <begin position="10"/>
        <end position="80"/>
    </location>
</feature>
<dbReference type="SUPFAM" id="SSF46785">
    <property type="entry name" value="Winged helix' DNA-binding domain"/>
    <property type="match status" value="1"/>
</dbReference>
<dbReference type="Gene3D" id="1.10.10.10">
    <property type="entry name" value="Winged helix-like DNA-binding domain superfamily/Winged helix DNA-binding domain"/>
    <property type="match status" value="1"/>
</dbReference>
<dbReference type="Gene3D" id="1.20.120.530">
    <property type="entry name" value="GntR ligand-binding domain-like"/>
    <property type="match status" value="1"/>
</dbReference>
<dbReference type="InterPro" id="IPR011711">
    <property type="entry name" value="GntR_C"/>
</dbReference>
<dbReference type="eggNOG" id="COG1802">
    <property type="taxonomic scope" value="Bacteria"/>
</dbReference>
<dbReference type="InterPro" id="IPR008920">
    <property type="entry name" value="TF_FadR/GntR_C"/>
</dbReference>
<dbReference type="GO" id="GO:0003700">
    <property type="term" value="F:DNA-binding transcription factor activity"/>
    <property type="evidence" value="ECO:0007669"/>
    <property type="project" value="InterPro"/>
</dbReference>
<evidence type="ECO:0000313" key="6">
    <source>
        <dbReference type="Proteomes" id="UP000016511"/>
    </source>
</evidence>
<evidence type="ECO:0000313" key="5">
    <source>
        <dbReference type="EMBL" id="ERI08123.1"/>
    </source>
</evidence>
<dbReference type="STRING" id="649747.HMPREF0083_03800"/>
<dbReference type="SUPFAM" id="SSF48008">
    <property type="entry name" value="GntR ligand-binding domain-like"/>
    <property type="match status" value="1"/>
</dbReference>
<accession>U1X0S5</accession>
<dbReference type="InterPro" id="IPR036390">
    <property type="entry name" value="WH_DNA-bd_sf"/>
</dbReference>
<evidence type="ECO:0000256" key="1">
    <source>
        <dbReference type="ARBA" id="ARBA00023015"/>
    </source>
</evidence>
<dbReference type="InterPro" id="IPR036388">
    <property type="entry name" value="WH-like_DNA-bd_sf"/>
</dbReference>
<keyword evidence="6" id="KW-1185">Reference proteome</keyword>
<gene>
    <name evidence="5" type="ORF">HMPREF0083_03800</name>
</gene>
<dbReference type="CDD" id="cd07377">
    <property type="entry name" value="WHTH_GntR"/>
    <property type="match status" value="1"/>
</dbReference>
<evidence type="ECO:0000256" key="3">
    <source>
        <dbReference type="ARBA" id="ARBA00023163"/>
    </source>
</evidence>
<dbReference type="PANTHER" id="PTHR43537:SF5">
    <property type="entry name" value="UXU OPERON TRANSCRIPTIONAL REGULATOR"/>
    <property type="match status" value="1"/>
</dbReference>
<dbReference type="HOGENOM" id="CLU_017584_5_2_9"/>
<dbReference type="PRINTS" id="PR00033">
    <property type="entry name" value="HTHASNC"/>
</dbReference>
<name>U1X0S5_ANEAE</name>
<dbReference type="Proteomes" id="UP000016511">
    <property type="component" value="Unassembled WGS sequence"/>
</dbReference>
<comment type="caution">
    <text evidence="5">The sequence shown here is derived from an EMBL/GenBank/DDBJ whole genome shotgun (WGS) entry which is preliminary data.</text>
</comment>
<dbReference type="PATRIC" id="fig|649747.3.peg.3451"/>
<evidence type="ECO:0000259" key="4">
    <source>
        <dbReference type="PROSITE" id="PS50949"/>
    </source>
</evidence>
<dbReference type="InterPro" id="IPR000524">
    <property type="entry name" value="Tscrpt_reg_HTH_GntR"/>
</dbReference>
<proteinExistence type="predicted"/>
<reference evidence="5 6" key="1">
    <citation type="submission" date="2013-08" db="EMBL/GenBank/DDBJ databases">
        <authorList>
            <person name="Weinstock G."/>
            <person name="Sodergren E."/>
            <person name="Wylie T."/>
            <person name="Fulton L."/>
            <person name="Fulton R."/>
            <person name="Fronick C."/>
            <person name="O'Laughlin M."/>
            <person name="Godfrey J."/>
            <person name="Miner T."/>
            <person name="Herter B."/>
            <person name="Appelbaum E."/>
            <person name="Cordes M."/>
            <person name="Lek S."/>
            <person name="Wollam A."/>
            <person name="Pepin K.H."/>
            <person name="Palsikar V.B."/>
            <person name="Mitreva M."/>
            <person name="Wilson R.K."/>
        </authorList>
    </citation>
    <scope>NUCLEOTIDE SEQUENCE [LARGE SCALE GENOMIC DNA]</scope>
    <source>
        <strain evidence="5 6">ATCC 12856</strain>
    </source>
</reference>
<evidence type="ECO:0000256" key="2">
    <source>
        <dbReference type="ARBA" id="ARBA00023125"/>
    </source>
</evidence>
<keyword evidence="3" id="KW-0804">Transcription</keyword>
<sequence length="216" mass="24601">MKHINQISRISLRDQVYQRLRMAIINLELKPGQRINDKSLAEQFGVSRTPVREALKRLEDEGLIESSPGAVTKVTLVDEQEAKHAFTVVAALHSLAAKLAISYLENTHANEMEKINREFKHAIEQKDAIKAVDEDTKFHRVLLKAAHNPEIEVALERIMPKIRRLELLKFGSVDGASSVEVHRQIIQVIRQQDKKNLPILIEENWLSLSQLLTNPS</sequence>
<organism evidence="5 6">
    <name type="scientific">Aneurinibacillus aneurinilyticus ATCC 12856</name>
    <dbReference type="NCBI Taxonomy" id="649747"/>
    <lineage>
        <taxon>Bacteria</taxon>
        <taxon>Bacillati</taxon>
        <taxon>Bacillota</taxon>
        <taxon>Bacilli</taxon>
        <taxon>Bacillales</taxon>
        <taxon>Paenibacillaceae</taxon>
        <taxon>Aneurinibacillus group</taxon>
        <taxon>Aneurinibacillus</taxon>
    </lineage>
</organism>
<dbReference type="InterPro" id="IPR000485">
    <property type="entry name" value="AsnC-type_HTH_dom"/>
</dbReference>